<keyword evidence="3" id="KW-1185">Reference proteome</keyword>
<gene>
    <name evidence="2" type="ORF">CUMW_104590</name>
</gene>
<accession>A0A2H5P506</accession>
<feature type="compositionally biased region" description="Low complexity" evidence="1">
    <location>
        <begin position="68"/>
        <end position="83"/>
    </location>
</feature>
<sequence length="83" mass="10069">MIQRLSLCICTYSFQDQKQQVKHRQSLGQPQFRGQFSSYLRRSQRLLLLKKKQQSQQPRQQEKKQNQNKRQQVVVPPQSQRRT</sequence>
<feature type="region of interest" description="Disordered" evidence="1">
    <location>
        <begin position="50"/>
        <end position="83"/>
    </location>
</feature>
<evidence type="ECO:0000313" key="2">
    <source>
        <dbReference type="EMBL" id="GAY47442.1"/>
    </source>
</evidence>
<protein>
    <submittedName>
        <fullName evidence="2">Uncharacterized protein</fullName>
    </submittedName>
</protein>
<name>A0A2H5P506_CITUN</name>
<evidence type="ECO:0000313" key="3">
    <source>
        <dbReference type="Proteomes" id="UP000236630"/>
    </source>
</evidence>
<evidence type="ECO:0000256" key="1">
    <source>
        <dbReference type="SAM" id="MobiDB-lite"/>
    </source>
</evidence>
<reference evidence="2 3" key="1">
    <citation type="journal article" date="2017" name="Front. Genet.">
        <title>Draft sequencing of the heterozygous diploid genome of Satsuma (Citrus unshiu Marc.) using a hybrid assembly approach.</title>
        <authorList>
            <person name="Shimizu T."/>
            <person name="Tanizawa Y."/>
            <person name="Mochizuki T."/>
            <person name="Nagasaki H."/>
            <person name="Yoshioka T."/>
            <person name="Toyoda A."/>
            <person name="Fujiyama A."/>
            <person name="Kaminuma E."/>
            <person name="Nakamura Y."/>
        </authorList>
    </citation>
    <scope>NUCLEOTIDE SEQUENCE [LARGE SCALE GENOMIC DNA]</scope>
    <source>
        <strain evidence="3">cv. Miyagawa wase</strain>
    </source>
</reference>
<dbReference type="Proteomes" id="UP000236630">
    <property type="component" value="Unassembled WGS sequence"/>
</dbReference>
<dbReference type="AlphaFoldDB" id="A0A2H5P506"/>
<comment type="caution">
    <text evidence="2">The sequence shown here is derived from an EMBL/GenBank/DDBJ whole genome shotgun (WGS) entry which is preliminary data.</text>
</comment>
<proteinExistence type="predicted"/>
<organism evidence="2 3">
    <name type="scientific">Citrus unshiu</name>
    <name type="common">Satsuma mandarin</name>
    <name type="synonym">Citrus nobilis var. unshiu</name>
    <dbReference type="NCBI Taxonomy" id="55188"/>
    <lineage>
        <taxon>Eukaryota</taxon>
        <taxon>Viridiplantae</taxon>
        <taxon>Streptophyta</taxon>
        <taxon>Embryophyta</taxon>
        <taxon>Tracheophyta</taxon>
        <taxon>Spermatophyta</taxon>
        <taxon>Magnoliopsida</taxon>
        <taxon>eudicotyledons</taxon>
        <taxon>Gunneridae</taxon>
        <taxon>Pentapetalae</taxon>
        <taxon>rosids</taxon>
        <taxon>malvids</taxon>
        <taxon>Sapindales</taxon>
        <taxon>Rutaceae</taxon>
        <taxon>Aurantioideae</taxon>
        <taxon>Citrus</taxon>
    </lineage>
</organism>
<dbReference type="EMBL" id="BDQV01000039">
    <property type="protein sequence ID" value="GAY47442.1"/>
    <property type="molecule type" value="Genomic_DNA"/>
</dbReference>